<dbReference type="AlphaFoldDB" id="A0A380WP25"/>
<name>A0A380WP25_AMIAI</name>
<gene>
    <name evidence="1" type="ORF">NCTC10684_03945</name>
</gene>
<dbReference type="EMBL" id="UFSM01000001">
    <property type="protein sequence ID" value="SUU90687.1"/>
    <property type="molecule type" value="Genomic_DNA"/>
</dbReference>
<dbReference type="Proteomes" id="UP000254701">
    <property type="component" value="Unassembled WGS sequence"/>
</dbReference>
<sequence>MPRVSAPVYSVNGGEIGEEALSRLDLERMQFASALSSNILPRVVGSMTLRPGLEHIADINLGDVRLLEYSFAGSNASMLVPILSNNEMRVLKDNAFVSRVAVSTAIVNGDFNSFTGWTNASAVGASATVAGGNLVLTGTTQGRAAARQTITVSGGDLGKEHGLRVEVVRGPVWVHIGSSSGASDILPLSILDDGDHSIAFTPNSANIHLEIYTDKARQALVARCQIDAPGTLVISTPWTTADLAAPRHKQNIDVLYLASRQFQQREIQRRGDTSWGIQRYKVDDGPFVSADGTVALTPSVYTGNGTLTASRPLFEASMVGRLFRLFQSGQTVQESFTAAPANGASIRVSGVNAARDFSLQVSGTWAGSVRLEVATDDGSGNPGAWSTHSTYTANTGPTNYRDPDNNVVKFFRFVAVTFTSGTIDTSLVYTGGSQVGIARMTGYVSATVVAMEVLSRFYSLSPTFEWDFSTWSDFDGWPWGIEAFGGRLYWGKGDFVHGSVPDAFHSFNDNVEGDSAPIYRSIGASTDRGILWLLGLQRLIAGTDNSEISIKSSSFDEPLTASSWFPVDGSTQGSYDLRAVKCDKDGIFVQSTGLRVFALIAEQGTLDYSAMDLMAMHEEVCGGSPIVSMAVQRQPDTVVWFILENGEARALTYRPSEKVVAWSRVVTDGAFRQVIACRGKGQDNVYFAVLRNGTQRLERLADLKDCRGGKVNCLADGFRRFVTTVGQTTFAVPHLNGKGVTVWLDGAALHDQDNLYPVSAGQVVLPPQPAGRAVVIGLPYVGRWQSTKLAYGAANGTALFKKKRVSQLGMYLVDTMLDGLRVGNDFDSLHRLTVTKGDKPIVANTLFTSFDADMMSVSSDWDTDSRLCLEHRSPYPFTAGSLVLDVKTNG</sequence>
<dbReference type="OrthoDB" id="5438497at2"/>
<evidence type="ECO:0000313" key="2">
    <source>
        <dbReference type="Proteomes" id="UP000254701"/>
    </source>
</evidence>
<dbReference type="RefSeq" id="WP_115732645.1">
    <property type="nucleotide sequence ID" value="NZ_BAAAVY010000037.1"/>
</dbReference>
<reference evidence="1 2" key="1">
    <citation type="submission" date="2018-06" db="EMBL/GenBank/DDBJ databases">
        <authorList>
            <consortium name="Pathogen Informatics"/>
            <person name="Doyle S."/>
        </authorList>
    </citation>
    <scope>NUCLEOTIDE SEQUENCE [LARGE SCALE GENOMIC DNA]</scope>
    <source>
        <strain evidence="1 2">NCTC10684</strain>
    </source>
</reference>
<accession>A0A380WP25</accession>
<evidence type="ECO:0000313" key="1">
    <source>
        <dbReference type="EMBL" id="SUU90687.1"/>
    </source>
</evidence>
<organism evidence="1 2">
    <name type="scientific">Aminobacter aminovorans</name>
    <name type="common">Chelatobacter heintzii</name>
    <dbReference type="NCBI Taxonomy" id="83263"/>
    <lineage>
        <taxon>Bacteria</taxon>
        <taxon>Pseudomonadati</taxon>
        <taxon>Pseudomonadota</taxon>
        <taxon>Alphaproteobacteria</taxon>
        <taxon>Hyphomicrobiales</taxon>
        <taxon>Phyllobacteriaceae</taxon>
        <taxon>Aminobacter</taxon>
    </lineage>
</organism>
<protein>
    <submittedName>
        <fullName evidence="1">Uncharacterized protein</fullName>
    </submittedName>
</protein>
<proteinExistence type="predicted"/>